<dbReference type="PANTHER" id="PTHR43248:SF29">
    <property type="entry name" value="TRIPEPTIDYL AMINOPEPTIDASE"/>
    <property type="match status" value="1"/>
</dbReference>
<evidence type="ECO:0000259" key="6">
    <source>
        <dbReference type="Pfam" id="PF08386"/>
    </source>
</evidence>
<keyword evidence="2 4" id="KW-0732">Signal</keyword>
<feature type="domain" description="AB hydrolase-1" evidence="5">
    <location>
        <begin position="94"/>
        <end position="250"/>
    </location>
</feature>
<comment type="similarity">
    <text evidence="1">Belongs to the peptidase S33 family.</text>
</comment>
<reference evidence="7 8" key="1">
    <citation type="submission" date="2016-10" db="EMBL/GenBank/DDBJ databases">
        <authorList>
            <person name="de Groot N.N."/>
        </authorList>
    </citation>
    <scope>NUCLEOTIDE SEQUENCE [LARGE SCALE GENOMIC DNA]</scope>
    <source>
        <strain evidence="7 8">CPCC 201354</strain>
    </source>
</reference>
<feature type="chain" id="PRO_5011517983" evidence="4">
    <location>
        <begin position="21"/>
        <end position="518"/>
    </location>
</feature>
<proteinExistence type="inferred from homology"/>
<dbReference type="InterPro" id="IPR029058">
    <property type="entry name" value="AB_hydrolase_fold"/>
</dbReference>
<protein>
    <submittedName>
        <fullName evidence="7">TAP-like protein</fullName>
    </submittedName>
</protein>
<dbReference type="EMBL" id="FNCN01000032">
    <property type="protein sequence ID" value="SDI06630.1"/>
    <property type="molecule type" value="Genomic_DNA"/>
</dbReference>
<keyword evidence="3" id="KW-0378">Hydrolase</keyword>
<evidence type="ECO:0000256" key="2">
    <source>
        <dbReference type="ARBA" id="ARBA00022729"/>
    </source>
</evidence>
<dbReference type="Proteomes" id="UP000198923">
    <property type="component" value="Unassembled WGS sequence"/>
</dbReference>
<dbReference type="Pfam" id="PF00561">
    <property type="entry name" value="Abhydrolase_1"/>
    <property type="match status" value="1"/>
</dbReference>
<dbReference type="Pfam" id="PF08386">
    <property type="entry name" value="Abhydrolase_4"/>
    <property type="match status" value="1"/>
</dbReference>
<dbReference type="InterPro" id="IPR051601">
    <property type="entry name" value="Serine_prot/Carboxylest_S33"/>
</dbReference>
<name>A0A1G8HJK2_9ACTN</name>
<keyword evidence="8" id="KW-1185">Reference proteome</keyword>
<evidence type="ECO:0000259" key="5">
    <source>
        <dbReference type="Pfam" id="PF00561"/>
    </source>
</evidence>
<feature type="signal peptide" evidence="4">
    <location>
        <begin position="1"/>
        <end position="20"/>
    </location>
</feature>
<dbReference type="Gene3D" id="3.40.50.1820">
    <property type="entry name" value="alpha/beta hydrolase"/>
    <property type="match status" value="1"/>
</dbReference>
<evidence type="ECO:0000256" key="4">
    <source>
        <dbReference type="SAM" id="SignalP"/>
    </source>
</evidence>
<dbReference type="STRING" id="504805.SAMN05421505_13253"/>
<gene>
    <name evidence="7" type="ORF">SAMN05421505_13253</name>
</gene>
<organism evidence="7 8">
    <name type="scientific">Sinosporangium album</name>
    <dbReference type="NCBI Taxonomy" id="504805"/>
    <lineage>
        <taxon>Bacteria</taxon>
        <taxon>Bacillati</taxon>
        <taxon>Actinomycetota</taxon>
        <taxon>Actinomycetes</taxon>
        <taxon>Streptosporangiales</taxon>
        <taxon>Streptosporangiaceae</taxon>
        <taxon>Sinosporangium</taxon>
    </lineage>
</organism>
<dbReference type="GO" id="GO:0016787">
    <property type="term" value="F:hydrolase activity"/>
    <property type="evidence" value="ECO:0007669"/>
    <property type="project" value="UniProtKB-KW"/>
</dbReference>
<evidence type="ECO:0000256" key="3">
    <source>
        <dbReference type="ARBA" id="ARBA00022801"/>
    </source>
</evidence>
<evidence type="ECO:0000256" key="1">
    <source>
        <dbReference type="ARBA" id="ARBA00010088"/>
    </source>
</evidence>
<dbReference type="AlphaFoldDB" id="A0A1G8HJK2"/>
<evidence type="ECO:0000313" key="8">
    <source>
        <dbReference type="Proteomes" id="UP000198923"/>
    </source>
</evidence>
<feature type="domain" description="Peptidase S33 tripeptidyl aminopeptidase-like C-terminal" evidence="6">
    <location>
        <begin position="414"/>
        <end position="499"/>
    </location>
</feature>
<accession>A0A1G8HJK2</accession>
<dbReference type="InterPro" id="IPR000073">
    <property type="entry name" value="AB_hydrolase_1"/>
</dbReference>
<evidence type="ECO:0000313" key="7">
    <source>
        <dbReference type="EMBL" id="SDI06630.1"/>
    </source>
</evidence>
<sequence>MTFLSAFLAVSTGLSTGLSAAPEPLPFPVPPTAATATVEPAPGTPAWCPTTPNHRVECGTVTRPLVDGKPDLGSIDVGYALVRRTDESRPAENTILVNPGGPGSQAVALIGVYTSLLGPLTIDHDMLLIDPRGVGVSTPVSCGVGVKEMHLGTRADMRRAMADCADALGPKAEGYTTAATADDFNAVRQKLGLGKLSLVGHSYGTYLMPVYAERHPDTVTSMVLSAAYPVDFDSLGRPSAEAVRDTFRRICARSRACDGERVLRDLRRVAAKLRVKPLGLRLTVDGQPQSVELNESRLVSLIYSHASGGVGAFPDETPLIGTLPAAIHQAARGDTTRLVEVVTGAFQQFVDVSAGADHGLGIAVMCNDYPRLWSVDAPQPQRWRQFARGMAQAEPSEFHPFSREGFVYGQLDGAEVCIEWPKNGTARPYVSTGDLPDVPTLVLSGDLDGNTSERNGRLAAAQFRNADYVTVPNAGHVPDQEATGCASGIVAHFVREERVGDTSCLKAIPPVKVDPVAR</sequence>
<dbReference type="PANTHER" id="PTHR43248">
    <property type="entry name" value="2-SUCCINYL-6-HYDROXY-2,4-CYCLOHEXADIENE-1-CARBOXYLATE SYNTHASE"/>
    <property type="match status" value="1"/>
</dbReference>
<dbReference type="SUPFAM" id="SSF53474">
    <property type="entry name" value="alpha/beta-Hydrolases"/>
    <property type="match status" value="1"/>
</dbReference>
<dbReference type="InterPro" id="IPR013595">
    <property type="entry name" value="Pept_S33_TAP-like_C"/>
</dbReference>